<evidence type="ECO:0000256" key="8">
    <source>
        <dbReference type="PIRSR" id="PIRSR004532-1"/>
    </source>
</evidence>
<dbReference type="GO" id="GO:0005829">
    <property type="term" value="C:cytosol"/>
    <property type="evidence" value="ECO:0007669"/>
    <property type="project" value="TreeGrafter"/>
</dbReference>
<name>E8U7K2_DEIML</name>
<gene>
    <name evidence="10" type="ordered locus">Deima_1391</name>
</gene>
<feature type="binding site" evidence="8">
    <location>
        <position position="71"/>
    </location>
    <ligand>
        <name>Mn(2+)</name>
        <dbReference type="ChEBI" id="CHEBI:29035"/>
        <label>1</label>
    </ligand>
</feature>
<reference evidence="11" key="2">
    <citation type="submission" date="2011-01" db="EMBL/GenBank/DDBJ databases">
        <title>The complete genome of Deinococcus maricopensis DSM 21211.</title>
        <authorList>
            <consortium name="US DOE Joint Genome Institute (JGI-PGF)"/>
            <person name="Lucas S."/>
            <person name="Copeland A."/>
            <person name="Lapidus A."/>
            <person name="Goodwin L."/>
            <person name="Pitluck S."/>
            <person name="Kyrpides N."/>
            <person name="Mavromatis K."/>
            <person name="Pagani I."/>
            <person name="Ivanova N."/>
            <person name="Ovchinnikova G."/>
            <person name="Zeytun A."/>
            <person name="Detter J.C."/>
            <person name="Han C."/>
            <person name="Land M."/>
            <person name="Hauser L."/>
            <person name="Markowitz V."/>
            <person name="Cheng J.-F."/>
            <person name="Hugenholtz P."/>
            <person name="Woyke T."/>
            <person name="Wu D."/>
            <person name="Pukall R."/>
            <person name="Gehrich-Schroeter G."/>
            <person name="Brambilla E."/>
            <person name="Klenk H.-P."/>
            <person name="Eisen J.A."/>
        </authorList>
    </citation>
    <scope>NUCLEOTIDE SEQUENCE [LARGE SCALE GENOMIC DNA]</scope>
    <source>
        <strain evidence="11">DSM 21211 / LMG 22137 / NRRL B-23946 / LB-34</strain>
    </source>
</reference>
<dbReference type="AlphaFoldDB" id="E8U7K2"/>
<comment type="similarity">
    <text evidence="2 7">Belongs to the FBPase class 2 family.</text>
</comment>
<dbReference type="NCBIfam" id="TIGR00330">
    <property type="entry name" value="glpX"/>
    <property type="match status" value="1"/>
</dbReference>
<dbReference type="OrthoDB" id="9779353at2"/>
<dbReference type="PANTHER" id="PTHR30447">
    <property type="entry name" value="FRUCTOSE-1,6-BISPHOSPHATASE CLASS 2"/>
    <property type="match status" value="1"/>
</dbReference>
<accession>E8U7K2</accession>
<dbReference type="STRING" id="709986.Deima_1391"/>
<dbReference type="InterPro" id="IPR004464">
    <property type="entry name" value="FBPase_class-2/SBPase"/>
</dbReference>
<keyword evidence="6 7" id="KW-0119">Carbohydrate metabolism</keyword>
<dbReference type="CDD" id="cd01516">
    <property type="entry name" value="FBPase_glpX"/>
    <property type="match status" value="1"/>
</dbReference>
<dbReference type="eggNOG" id="COG1494">
    <property type="taxonomic scope" value="Bacteria"/>
</dbReference>
<feature type="binding site" evidence="9">
    <location>
        <position position="225"/>
    </location>
    <ligand>
        <name>substrate</name>
    </ligand>
</feature>
<sequence>MTVKGQVKNVKDSGLERALVLEIARVTEAAALAASKWVGKGDKIEVDRAGTEAMRNVLNELNIRGRVVIGEGEMDEAPMLYIGEKLGSGQGGLPVDIAVDPVEGTTVTARGLPNGVAVIAISEESGLVHAPDMYMDKLVVPPPAAGKVNLDWPMEANLHAIATSLDRDVEDLMVVILDRERHADLIRRVRGAGARVKLIGDGDVIASLAVAVRGTGVHALMGWGGAPEGVLTAAAMKCLGGEIQGRFIPEDDAQRERMIGMGVDPNRIYKTEDLAPGHQLVFAATGITDGDLLHGVRPFGGGARTHSIVMGHATRVVRFMDSIHLEDDGARVTVRV</sequence>
<dbReference type="Proteomes" id="UP000008635">
    <property type="component" value="Chromosome"/>
</dbReference>
<evidence type="ECO:0000256" key="2">
    <source>
        <dbReference type="ARBA" id="ARBA00008989"/>
    </source>
</evidence>
<keyword evidence="5 8" id="KW-0464">Manganese</keyword>
<dbReference type="GO" id="GO:0006071">
    <property type="term" value="P:glycerol metabolic process"/>
    <property type="evidence" value="ECO:0007669"/>
    <property type="project" value="InterPro"/>
</dbReference>
<dbReference type="SUPFAM" id="SSF56655">
    <property type="entry name" value="Carbohydrate phosphatase"/>
    <property type="match status" value="1"/>
</dbReference>
<feature type="binding site" evidence="8">
    <location>
        <position position="103"/>
    </location>
    <ligand>
        <name>Mn(2+)</name>
        <dbReference type="ChEBI" id="CHEBI:29035"/>
        <label>2</label>
    </ligand>
</feature>
<proteinExistence type="inferred from homology"/>
<evidence type="ECO:0000256" key="9">
    <source>
        <dbReference type="PIRSR" id="PIRSR004532-2"/>
    </source>
</evidence>
<evidence type="ECO:0000256" key="6">
    <source>
        <dbReference type="ARBA" id="ARBA00023277"/>
    </source>
</evidence>
<dbReference type="Gene3D" id="3.40.190.90">
    <property type="match status" value="1"/>
</dbReference>
<dbReference type="PANTHER" id="PTHR30447:SF0">
    <property type="entry name" value="FRUCTOSE-1,6-BISPHOSPHATASE 1 CLASS 2-RELATED"/>
    <property type="match status" value="1"/>
</dbReference>
<feature type="binding site" evidence="8">
    <location>
        <position position="100"/>
    </location>
    <ligand>
        <name>Mn(2+)</name>
        <dbReference type="ChEBI" id="CHEBI:29035"/>
        <label>2</label>
    </ligand>
</feature>
<dbReference type="FunFam" id="3.40.190.90:FF:000001">
    <property type="entry name" value="Fructose-1,6-bisphosphatase"/>
    <property type="match status" value="1"/>
</dbReference>
<feature type="binding site" evidence="9">
    <location>
        <begin position="201"/>
        <end position="203"/>
    </location>
    <ligand>
        <name>substrate</name>
    </ligand>
</feature>
<feature type="binding site" evidence="8">
    <location>
        <position position="47"/>
    </location>
    <ligand>
        <name>Mn(2+)</name>
        <dbReference type="ChEBI" id="CHEBI:29035"/>
        <label>1</label>
    </ligand>
</feature>
<dbReference type="GO" id="GO:0030388">
    <property type="term" value="P:fructose 1,6-bisphosphate metabolic process"/>
    <property type="evidence" value="ECO:0007669"/>
    <property type="project" value="TreeGrafter"/>
</dbReference>
<feature type="binding site" evidence="9">
    <location>
        <position position="134"/>
    </location>
    <ligand>
        <name>substrate</name>
    </ligand>
</feature>
<feature type="binding site" evidence="8">
    <location>
        <position position="228"/>
    </location>
    <ligand>
        <name>Mn(2+)</name>
        <dbReference type="ChEBI" id="CHEBI:29035"/>
        <label>2</label>
    </ligand>
</feature>
<dbReference type="Gene3D" id="3.30.540.10">
    <property type="entry name" value="Fructose-1,6-Bisphosphatase, subunit A, domain 1"/>
    <property type="match status" value="1"/>
</dbReference>
<dbReference type="HOGENOM" id="CLU_054938_0_0_0"/>
<evidence type="ECO:0000256" key="4">
    <source>
        <dbReference type="ARBA" id="ARBA00022801"/>
    </source>
</evidence>
<dbReference type="KEGG" id="dmr:Deima_1391"/>
<dbReference type="GO" id="GO:0046872">
    <property type="term" value="F:metal ion binding"/>
    <property type="evidence" value="ECO:0007669"/>
    <property type="project" value="UniProtKB-KW"/>
</dbReference>
<keyword evidence="3 8" id="KW-0479">Metal-binding</keyword>
<evidence type="ECO:0000313" key="10">
    <source>
        <dbReference type="EMBL" id="ADV67041.1"/>
    </source>
</evidence>
<evidence type="ECO:0000256" key="7">
    <source>
        <dbReference type="PIRNR" id="PIRNR004532"/>
    </source>
</evidence>
<comment type="cofactor">
    <cofactor evidence="8">
        <name>Mn(2+)</name>
        <dbReference type="ChEBI" id="CHEBI:29035"/>
    </cofactor>
</comment>
<feature type="binding site" evidence="9">
    <location>
        <begin position="103"/>
        <end position="105"/>
    </location>
    <ligand>
        <name>substrate</name>
    </ligand>
</feature>
<feature type="binding site" evidence="9">
    <location>
        <begin position="179"/>
        <end position="181"/>
    </location>
    <ligand>
        <name>substrate</name>
    </ligand>
</feature>
<dbReference type="GO" id="GO:0042132">
    <property type="term" value="F:fructose 1,6-bisphosphate 1-phosphatase activity"/>
    <property type="evidence" value="ECO:0007669"/>
    <property type="project" value="UniProtKB-EC"/>
</dbReference>
<evidence type="ECO:0000256" key="1">
    <source>
        <dbReference type="ARBA" id="ARBA00001273"/>
    </source>
</evidence>
<reference evidence="10 11" key="1">
    <citation type="journal article" date="2011" name="Stand. Genomic Sci.">
        <title>Complete genome sequence of Deinococcus maricopensis type strain (LB-34).</title>
        <authorList>
            <person name="Pukall R."/>
            <person name="Zeytun A."/>
            <person name="Lucas S."/>
            <person name="Lapidus A."/>
            <person name="Hammon N."/>
            <person name="Deshpande S."/>
            <person name="Nolan M."/>
            <person name="Cheng J.F."/>
            <person name="Pitluck S."/>
            <person name="Liolios K."/>
            <person name="Pagani I."/>
            <person name="Mikhailova N."/>
            <person name="Ivanova N."/>
            <person name="Mavromatis K."/>
            <person name="Pati A."/>
            <person name="Tapia R."/>
            <person name="Han C."/>
            <person name="Goodwin L."/>
            <person name="Chen A."/>
            <person name="Palaniappan K."/>
            <person name="Land M."/>
            <person name="Hauser L."/>
            <person name="Chang Y.J."/>
            <person name="Jeffries C.D."/>
            <person name="Brambilla E.M."/>
            <person name="Rohde M."/>
            <person name="Goker M."/>
            <person name="Detter J.C."/>
            <person name="Woyke T."/>
            <person name="Bristow J."/>
            <person name="Eisen J.A."/>
            <person name="Markowitz V."/>
            <person name="Hugenholtz P."/>
            <person name="Kyrpides N.C."/>
            <person name="Klenk H.P."/>
        </authorList>
    </citation>
    <scope>NUCLEOTIDE SEQUENCE [LARGE SCALE GENOMIC DNA]</scope>
    <source>
        <strain evidence="11">DSM 21211 / LMG 22137 / NRRL B-23946 / LB-34</strain>
    </source>
</reference>
<dbReference type="PIRSF" id="PIRSF004532">
    <property type="entry name" value="GlpX"/>
    <property type="match status" value="1"/>
</dbReference>
<dbReference type="GO" id="GO:0006094">
    <property type="term" value="P:gluconeogenesis"/>
    <property type="evidence" value="ECO:0007669"/>
    <property type="project" value="InterPro"/>
</dbReference>
<comment type="catalytic activity">
    <reaction evidence="1">
        <text>beta-D-fructose 1,6-bisphosphate + H2O = beta-D-fructose 6-phosphate + phosphate</text>
        <dbReference type="Rhea" id="RHEA:11064"/>
        <dbReference type="ChEBI" id="CHEBI:15377"/>
        <dbReference type="ChEBI" id="CHEBI:32966"/>
        <dbReference type="ChEBI" id="CHEBI:43474"/>
        <dbReference type="ChEBI" id="CHEBI:57634"/>
        <dbReference type="EC" id="3.1.3.11"/>
    </reaction>
</comment>
<keyword evidence="4 10" id="KW-0378">Hydrolase</keyword>
<organism evidence="10 11">
    <name type="scientific">Deinococcus maricopensis (strain DSM 21211 / LMG 22137 / NRRL B-23946 / LB-34)</name>
    <dbReference type="NCBI Taxonomy" id="709986"/>
    <lineage>
        <taxon>Bacteria</taxon>
        <taxon>Thermotogati</taxon>
        <taxon>Deinococcota</taxon>
        <taxon>Deinococci</taxon>
        <taxon>Deinococcales</taxon>
        <taxon>Deinococcaceae</taxon>
        <taxon>Deinococcus</taxon>
    </lineage>
</organism>
<evidence type="ECO:0000313" key="11">
    <source>
        <dbReference type="Proteomes" id="UP000008635"/>
    </source>
</evidence>
<evidence type="ECO:0000256" key="5">
    <source>
        <dbReference type="ARBA" id="ARBA00023211"/>
    </source>
</evidence>
<evidence type="ECO:0000256" key="3">
    <source>
        <dbReference type="ARBA" id="ARBA00022723"/>
    </source>
</evidence>
<keyword evidence="11" id="KW-1185">Reference proteome</keyword>
<protein>
    <recommendedName>
        <fullName evidence="7">Fructose-1,6-bisphosphatase</fullName>
    </recommendedName>
</protein>
<dbReference type="EMBL" id="CP002454">
    <property type="protein sequence ID" value="ADV67041.1"/>
    <property type="molecule type" value="Genomic_DNA"/>
</dbReference>
<dbReference type="Pfam" id="PF03320">
    <property type="entry name" value="FBPase_glpX"/>
    <property type="match status" value="1"/>
</dbReference>
<dbReference type="RefSeq" id="WP_013556546.1">
    <property type="nucleotide sequence ID" value="NC_014958.1"/>
</dbReference>